<dbReference type="PANTHER" id="PTHR21844">
    <property type="entry name" value="AKT1 SUBSTRATE 1 PROTEIN"/>
    <property type="match status" value="1"/>
</dbReference>
<dbReference type="GO" id="GO:0048011">
    <property type="term" value="P:neurotrophin TRK receptor signaling pathway"/>
    <property type="evidence" value="ECO:0007669"/>
    <property type="project" value="InterPro"/>
</dbReference>
<dbReference type="InterPro" id="IPR026682">
    <property type="entry name" value="AKT1S1"/>
</dbReference>
<sequence>MTMMLKTIPCDGWSVNKCMNCGCVAFARDSSNPTVILINGMLAVTAEEINRRKMQENYSPAYRIVLDGRAADFRGFYRKDQYRSLFTAAANTLDSTNDRNELLESLRAFMRAETQAANERIARFTQELNEQLSNIRDRAEQDYLFLAQTFVPELVDSSKSGDHGDAAITAAAAATSPTMLTEKALQPLLTSLGTPVAGD</sequence>
<reference evidence="1" key="2">
    <citation type="submission" date="2020-05" db="UniProtKB">
        <authorList>
            <consortium name="EnsemblMetazoa"/>
        </authorList>
    </citation>
    <scope>IDENTIFICATION</scope>
    <source>
        <strain evidence="1">maculatus3</strain>
    </source>
</reference>
<dbReference type="Proteomes" id="UP000075901">
    <property type="component" value="Unassembled WGS sequence"/>
</dbReference>
<dbReference type="VEuPathDB" id="VectorBase:AMAM006802"/>
<evidence type="ECO:0000313" key="2">
    <source>
        <dbReference type="Proteomes" id="UP000075901"/>
    </source>
</evidence>
<evidence type="ECO:0000313" key="1">
    <source>
        <dbReference type="EnsemblMetazoa" id="AMAM006802-PA"/>
    </source>
</evidence>
<accession>A0A182SHC4</accession>
<dbReference type="PANTHER" id="PTHR21844:SF2">
    <property type="entry name" value="PROLINE-RICH AKT1 SUBSTRATE 1"/>
    <property type="match status" value="1"/>
</dbReference>
<proteinExistence type="predicted"/>
<dbReference type="GO" id="GO:0005737">
    <property type="term" value="C:cytoplasm"/>
    <property type="evidence" value="ECO:0007669"/>
    <property type="project" value="TreeGrafter"/>
</dbReference>
<keyword evidence="2" id="KW-1185">Reference proteome</keyword>
<dbReference type="GO" id="GO:0032007">
    <property type="term" value="P:negative regulation of TOR signaling"/>
    <property type="evidence" value="ECO:0007669"/>
    <property type="project" value="InterPro"/>
</dbReference>
<dbReference type="EnsemblMetazoa" id="AMAM006802-RA">
    <property type="protein sequence ID" value="AMAM006802-PA"/>
    <property type="gene ID" value="AMAM006802"/>
</dbReference>
<protein>
    <submittedName>
        <fullName evidence="1">Uncharacterized protein</fullName>
    </submittedName>
</protein>
<name>A0A182SHC4_9DIPT</name>
<dbReference type="AlphaFoldDB" id="A0A182SHC4"/>
<reference evidence="2" key="1">
    <citation type="submission" date="2013-09" db="EMBL/GenBank/DDBJ databases">
        <title>The Genome Sequence of Anopheles maculatus species B.</title>
        <authorList>
            <consortium name="The Broad Institute Genomics Platform"/>
            <person name="Neafsey D.E."/>
            <person name="Besansky N."/>
            <person name="Howell P."/>
            <person name="Walton C."/>
            <person name="Young S.K."/>
            <person name="Zeng Q."/>
            <person name="Gargeya S."/>
            <person name="Fitzgerald M."/>
            <person name="Haas B."/>
            <person name="Abouelleil A."/>
            <person name="Allen A.W."/>
            <person name="Alvarado L."/>
            <person name="Arachchi H.M."/>
            <person name="Berlin A.M."/>
            <person name="Chapman S.B."/>
            <person name="Gainer-Dewar J."/>
            <person name="Goldberg J."/>
            <person name="Griggs A."/>
            <person name="Gujja S."/>
            <person name="Hansen M."/>
            <person name="Howarth C."/>
            <person name="Imamovic A."/>
            <person name="Ireland A."/>
            <person name="Larimer J."/>
            <person name="McCowan C."/>
            <person name="Murphy C."/>
            <person name="Pearson M."/>
            <person name="Poon T.W."/>
            <person name="Priest M."/>
            <person name="Roberts A."/>
            <person name="Saif S."/>
            <person name="Shea T."/>
            <person name="Sisk P."/>
            <person name="Sykes S."/>
            <person name="Wortman J."/>
            <person name="Nusbaum C."/>
            <person name="Birren B."/>
        </authorList>
    </citation>
    <scope>NUCLEOTIDE SEQUENCE [LARGE SCALE GENOMIC DNA]</scope>
    <source>
        <strain evidence="2">maculatus3</strain>
    </source>
</reference>
<organism evidence="1 2">
    <name type="scientific">Anopheles maculatus</name>
    <dbReference type="NCBI Taxonomy" id="74869"/>
    <lineage>
        <taxon>Eukaryota</taxon>
        <taxon>Metazoa</taxon>
        <taxon>Ecdysozoa</taxon>
        <taxon>Arthropoda</taxon>
        <taxon>Hexapoda</taxon>
        <taxon>Insecta</taxon>
        <taxon>Pterygota</taxon>
        <taxon>Neoptera</taxon>
        <taxon>Endopterygota</taxon>
        <taxon>Diptera</taxon>
        <taxon>Nematocera</taxon>
        <taxon>Culicoidea</taxon>
        <taxon>Culicidae</taxon>
        <taxon>Anophelinae</taxon>
        <taxon>Anopheles</taxon>
        <taxon>Anopheles maculatus group</taxon>
    </lineage>
</organism>